<accession>A0A5C8KBQ1</accession>
<evidence type="ECO:0000313" key="2">
    <source>
        <dbReference type="Proteomes" id="UP000321926"/>
    </source>
</evidence>
<dbReference type="AlphaFoldDB" id="A0A5C8KBQ1"/>
<comment type="caution">
    <text evidence="1">The sequence shown here is derived from an EMBL/GenBank/DDBJ whole genome shotgun (WGS) entry which is preliminary data.</text>
</comment>
<name>A0A5C8KBQ1_9BACT</name>
<dbReference type="RefSeq" id="WP_147921192.1">
    <property type="nucleotide sequence ID" value="NZ_VRTY01000023.1"/>
</dbReference>
<dbReference type="OrthoDB" id="655382at2"/>
<keyword evidence="2" id="KW-1185">Reference proteome</keyword>
<gene>
    <name evidence="1" type="ORF">FVR03_07850</name>
</gene>
<reference evidence="1 2" key="1">
    <citation type="submission" date="2019-08" db="EMBL/GenBank/DDBJ databases">
        <authorList>
            <person name="Shi S."/>
        </authorList>
    </citation>
    <scope>NUCLEOTIDE SEQUENCE [LARGE SCALE GENOMIC DNA]</scope>
    <source>
        <strain evidence="1 2">GY10130</strain>
    </source>
</reference>
<sequence>MRVSLARVVFLPLVFFILVVIAAVQPVQAQVVQHDTAFVGLATTQAIQVYRNAVEINAHLYTGVEYFDYRKFLREGHQFWETDEVRKGNILYEGIWYEDVPMLYDIVKDEVVIRLENRAVHQKLISEKIKQFEQNGHTFVRLTTDSLQTYRAGFYDLLINNQVQVLVHRVKIIEEVPENNLIKMVFRPADTYLIFKEQHYQQVTNKRSFFAVFKDRKKELQRYYRTNNLKFRTDKERTIVALAAFYETL</sequence>
<proteinExistence type="predicted"/>
<evidence type="ECO:0000313" key="1">
    <source>
        <dbReference type="EMBL" id="TXK48602.1"/>
    </source>
</evidence>
<dbReference type="Proteomes" id="UP000321926">
    <property type="component" value="Unassembled WGS sequence"/>
</dbReference>
<organism evidence="1 2">
    <name type="scientific">Pontibacter qinzhouensis</name>
    <dbReference type="NCBI Taxonomy" id="2603253"/>
    <lineage>
        <taxon>Bacteria</taxon>
        <taxon>Pseudomonadati</taxon>
        <taxon>Bacteroidota</taxon>
        <taxon>Cytophagia</taxon>
        <taxon>Cytophagales</taxon>
        <taxon>Hymenobacteraceae</taxon>
        <taxon>Pontibacter</taxon>
    </lineage>
</organism>
<protein>
    <submittedName>
        <fullName evidence="1">Uncharacterized protein</fullName>
    </submittedName>
</protein>
<dbReference type="EMBL" id="VRTY01000023">
    <property type="protein sequence ID" value="TXK48602.1"/>
    <property type="molecule type" value="Genomic_DNA"/>
</dbReference>